<evidence type="ECO:0000313" key="7">
    <source>
        <dbReference type="Proteomes" id="UP000001572"/>
    </source>
</evidence>
<dbReference type="Pfam" id="PF02875">
    <property type="entry name" value="Mur_ligase_C"/>
    <property type="match status" value="1"/>
</dbReference>
<dbReference type="Gene3D" id="3.90.190.20">
    <property type="entry name" value="Mur ligase, C-terminal domain"/>
    <property type="match status" value="1"/>
</dbReference>
<gene>
    <name evidence="6" type="ordered locus">Amet_3426</name>
</gene>
<sequence>MFILKKVSHHCSFLINYTDYVSSFNKEQNQRGLIYMSQVIPTVPTIAITGSAGKTTTKEMLASILQTKWKIFKSKENKNFQKNTQKHARMIKPWHQGVVLEFGMGEANTGKMHCSHIQPNIAVITNVGSAHYGVFGNSIKLTAKAKSELIKYMKPEGILYINNDDNNSKLLQIKGFKGEIFTVSIKNKSDYQAVNIKYVDQGMTFQVKLDDQLEDFFIPTFGYHNVINALFAIGVSHHQKFSPSEIKVGLKNYEVPVRRLNHYELPNGLVILDDSYSANPEATKAAIDVLVELGKIKKKLVILGSMLELGEYSIEGHKEVGKYLAQNKVDKIVIIGKEARWIGKGAVEAGYPPSRILLFTKSRNKMHLYLQKLIKPNMAILVKGSKLMQMNKTLNYLLKNFSK</sequence>
<dbReference type="HOGENOM" id="CLU_031507_1_0_9"/>
<dbReference type="SUPFAM" id="SSF53623">
    <property type="entry name" value="MurD-like peptide ligases, catalytic domain"/>
    <property type="match status" value="1"/>
</dbReference>
<feature type="domain" description="Mur ligase C-terminal" evidence="4">
    <location>
        <begin position="258"/>
        <end position="385"/>
    </location>
</feature>
<dbReference type="STRING" id="293826.Amet_3426"/>
<dbReference type="GO" id="GO:0016881">
    <property type="term" value="F:acid-amino acid ligase activity"/>
    <property type="evidence" value="ECO:0007669"/>
    <property type="project" value="InterPro"/>
</dbReference>
<dbReference type="Gene3D" id="3.40.1190.10">
    <property type="entry name" value="Mur-like, catalytic domain"/>
    <property type="match status" value="1"/>
</dbReference>
<accession>A6TTN6</accession>
<evidence type="ECO:0000256" key="3">
    <source>
        <dbReference type="ARBA" id="ARBA00022840"/>
    </source>
</evidence>
<dbReference type="Proteomes" id="UP000001572">
    <property type="component" value="Chromosome"/>
</dbReference>
<dbReference type="SUPFAM" id="SSF53244">
    <property type="entry name" value="MurD-like peptide ligases, peptide-binding domain"/>
    <property type="match status" value="1"/>
</dbReference>
<dbReference type="InterPro" id="IPR051046">
    <property type="entry name" value="MurCDEF_CellWall_CoF430Synth"/>
</dbReference>
<dbReference type="KEGG" id="amt:Amet_3426"/>
<feature type="domain" description="Mur ligase central" evidence="5">
    <location>
        <begin position="48"/>
        <end position="235"/>
    </location>
</feature>
<dbReference type="InterPro" id="IPR036565">
    <property type="entry name" value="Mur-like_cat_sf"/>
</dbReference>
<protein>
    <submittedName>
        <fullName evidence="6">Mur ligase, middle domain protein</fullName>
    </submittedName>
</protein>
<dbReference type="eggNOG" id="COG0770">
    <property type="taxonomic scope" value="Bacteria"/>
</dbReference>
<evidence type="ECO:0000256" key="1">
    <source>
        <dbReference type="ARBA" id="ARBA00022598"/>
    </source>
</evidence>
<dbReference type="GO" id="GO:0005524">
    <property type="term" value="F:ATP binding"/>
    <property type="evidence" value="ECO:0007669"/>
    <property type="project" value="UniProtKB-KW"/>
</dbReference>
<keyword evidence="3" id="KW-0067">ATP-binding</keyword>
<dbReference type="Pfam" id="PF08245">
    <property type="entry name" value="Mur_ligase_M"/>
    <property type="match status" value="1"/>
</dbReference>
<name>A6TTN6_ALKMQ</name>
<dbReference type="PANTHER" id="PTHR43024:SF1">
    <property type="entry name" value="UDP-N-ACETYLMURAMOYL-TRIPEPTIDE--D-ALANYL-D-ALANINE LIGASE"/>
    <property type="match status" value="1"/>
</dbReference>
<dbReference type="RefSeq" id="WP_012064517.1">
    <property type="nucleotide sequence ID" value="NC_009633.1"/>
</dbReference>
<reference evidence="7" key="1">
    <citation type="journal article" date="2016" name="Genome Announc.">
        <title>Complete genome sequence of Alkaliphilus metalliredigens strain QYMF, an alkaliphilic and metal-reducing bacterium isolated from borax-contaminated leachate ponds.</title>
        <authorList>
            <person name="Hwang C."/>
            <person name="Copeland A."/>
            <person name="Lucas S."/>
            <person name="Lapidus A."/>
            <person name="Barry K."/>
            <person name="Detter J.C."/>
            <person name="Glavina Del Rio T."/>
            <person name="Hammon N."/>
            <person name="Israni S."/>
            <person name="Dalin E."/>
            <person name="Tice H."/>
            <person name="Pitluck S."/>
            <person name="Chertkov O."/>
            <person name="Brettin T."/>
            <person name="Bruce D."/>
            <person name="Han C."/>
            <person name="Schmutz J."/>
            <person name="Larimer F."/>
            <person name="Land M.L."/>
            <person name="Hauser L."/>
            <person name="Kyrpides N."/>
            <person name="Mikhailova N."/>
            <person name="Ye Q."/>
            <person name="Zhou J."/>
            <person name="Richardson P."/>
            <person name="Fields M.W."/>
        </authorList>
    </citation>
    <scope>NUCLEOTIDE SEQUENCE [LARGE SCALE GENOMIC DNA]</scope>
    <source>
        <strain evidence="7">QYMF</strain>
    </source>
</reference>
<keyword evidence="2" id="KW-0547">Nucleotide-binding</keyword>
<dbReference type="AlphaFoldDB" id="A6TTN6"/>
<keyword evidence="1 6" id="KW-0436">Ligase</keyword>
<dbReference type="InterPro" id="IPR036615">
    <property type="entry name" value="Mur_ligase_C_dom_sf"/>
</dbReference>
<organism evidence="6 7">
    <name type="scientific">Alkaliphilus metalliredigens (strain QYMF)</name>
    <dbReference type="NCBI Taxonomy" id="293826"/>
    <lineage>
        <taxon>Bacteria</taxon>
        <taxon>Bacillati</taxon>
        <taxon>Bacillota</taxon>
        <taxon>Clostridia</taxon>
        <taxon>Peptostreptococcales</taxon>
        <taxon>Natronincolaceae</taxon>
        <taxon>Alkaliphilus</taxon>
    </lineage>
</organism>
<evidence type="ECO:0000259" key="4">
    <source>
        <dbReference type="Pfam" id="PF02875"/>
    </source>
</evidence>
<dbReference type="InterPro" id="IPR004101">
    <property type="entry name" value="Mur_ligase_C"/>
</dbReference>
<evidence type="ECO:0000256" key="2">
    <source>
        <dbReference type="ARBA" id="ARBA00022741"/>
    </source>
</evidence>
<evidence type="ECO:0000313" key="6">
    <source>
        <dbReference type="EMBL" id="ABR49554.1"/>
    </source>
</evidence>
<keyword evidence="7" id="KW-1185">Reference proteome</keyword>
<dbReference type="EMBL" id="CP000724">
    <property type="protein sequence ID" value="ABR49554.1"/>
    <property type="molecule type" value="Genomic_DNA"/>
</dbReference>
<evidence type="ECO:0000259" key="5">
    <source>
        <dbReference type="Pfam" id="PF08245"/>
    </source>
</evidence>
<dbReference type="InterPro" id="IPR013221">
    <property type="entry name" value="Mur_ligase_cen"/>
</dbReference>
<proteinExistence type="predicted"/>
<dbReference type="PANTHER" id="PTHR43024">
    <property type="entry name" value="UDP-N-ACETYLMURAMOYL-TRIPEPTIDE--D-ALANYL-D-ALANINE LIGASE"/>
    <property type="match status" value="1"/>
</dbReference>